<proteinExistence type="predicted"/>
<keyword evidence="1" id="KW-0812">Transmembrane</keyword>
<gene>
    <name evidence="2" type="ORF">METZ01_LOCUS195318</name>
</gene>
<feature type="non-terminal residue" evidence="2">
    <location>
        <position position="524"/>
    </location>
</feature>
<dbReference type="Pfam" id="PF04122">
    <property type="entry name" value="CW_binding_2"/>
    <property type="match status" value="3"/>
</dbReference>
<evidence type="ECO:0000256" key="1">
    <source>
        <dbReference type="SAM" id="Phobius"/>
    </source>
</evidence>
<protein>
    <recommendedName>
        <fullName evidence="3">Cell wall-binding repeat-containing protein</fullName>
    </recommendedName>
</protein>
<sequence length="524" mass="52568">MVGSYHPALTAIWSESTPSEYPYQEDLPLSIRPKRSLTRSIVALIAAALVASVLALVAGPASAVTPINKSSATSADGRVSGADRYGTATAAASAYLTRRGSLSSWNKVVVVSGDNFPDALAAASLAGSYAAPIILMPSDGSLPTVVKEWGLTKRDQIQANSTAAASFKFVIVGGTSAVPDAGVTELLAVVNAGDLTPATSTRISGANRSATAKAVATQTNTAGSYTILAGAKEIFVANEASFADAMAIAPYAFNASAPVILTGKDSLGADALAVLKVYKALGGTKIKILGGTAAVSDQVIQDIVISGAIPLSSISRIFGADRYATSVAIQNYVDASSVNAANFDASHVVMVNGQNFADGLAAAPYAGFGTGGAARLMYLTEAGAISAGVSAKMTTHSKSDFPTNVYAVGGTAAVSADVISGVTTAAQAYNTTSTLTCVENSTATSVTLTVPGNISAAAVGAETYLGDEGALILNGALTINGTSNTSNASTPMVDTYSVVTGNTTLVGLVPAGTLTKGYVITWSG</sequence>
<name>A0A382DX37_9ZZZZ</name>
<dbReference type="InterPro" id="IPR007253">
    <property type="entry name" value="Cell_wall-bd_2"/>
</dbReference>
<feature type="transmembrane region" description="Helical" evidence="1">
    <location>
        <begin position="41"/>
        <end position="61"/>
    </location>
</feature>
<dbReference type="Gene3D" id="3.40.50.12090">
    <property type="match status" value="2"/>
</dbReference>
<evidence type="ECO:0008006" key="3">
    <source>
        <dbReference type="Google" id="ProtNLM"/>
    </source>
</evidence>
<dbReference type="PANTHER" id="PTHR30032:SF8">
    <property type="entry name" value="GERMINATION-SPECIFIC N-ACETYLMURAMOYL-L-ALANINE AMIDASE"/>
    <property type="match status" value="1"/>
</dbReference>
<reference evidence="2" key="1">
    <citation type="submission" date="2018-05" db="EMBL/GenBank/DDBJ databases">
        <authorList>
            <person name="Lanie J.A."/>
            <person name="Ng W.-L."/>
            <person name="Kazmierczak K.M."/>
            <person name="Andrzejewski T.M."/>
            <person name="Davidsen T.M."/>
            <person name="Wayne K.J."/>
            <person name="Tettelin H."/>
            <person name="Glass J.I."/>
            <person name="Rusch D."/>
            <person name="Podicherti R."/>
            <person name="Tsui H.-C.T."/>
            <person name="Winkler M.E."/>
        </authorList>
    </citation>
    <scope>NUCLEOTIDE SEQUENCE</scope>
</reference>
<dbReference type="AlphaFoldDB" id="A0A382DX37"/>
<keyword evidence="1" id="KW-0472">Membrane</keyword>
<dbReference type="EMBL" id="UINC01041333">
    <property type="protein sequence ID" value="SVB42464.1"/>
    <property type="molecule type" value="Genomic_DNA"/>
</dbReference>
<keyword evidence="1" id="KW-1133">Transmembrane helix</keyword>
<accession>A0A382DX37</accession>
<dbReference type="PANTHER" id="PTHR30032">
    <property type="entry name" value="N-ACETYLMURAMOYL-L-ALANINE AMIDASE-RELATED"/>
    <property type="match status" value="1"/>
</dbReference>
<dbReference type="InterPro" id="IPR051922">
    <property type="entry name" value="Bact_Sporulation_Assoc"/>
</dbReference>
<evidence type="ECO:0000313" key="2">
    <source>
        <dbReference type="EMBL" id="SVB42464.1"/>
    </source>
</evidence>
<organism evidence="2">
    <name type="scientific">marine metagenome</name>
    <dbReference type="NCBI Taxonomy" id="408172"/>
    <lineage>
        <taxon>unclassified sequences</taxon>
        <taxon>metagenomes</taxon>
        <taxon>ecological metagenomes</taxon>
    </lineage>
</organism>